<keyword evidence="2" id="KW-0378">Hydrolase</keyword>
<dbReference type="RefSeq" id="WP_167962858.1">
    <property type="nucleotide sequence ID" value="NZ_CP050831.1"/>
</dbReference>
<dbReference type="InterPro" id="IPR006102">
    <property type="entry name" value="Ig-like_GH2"/>
</dbReference>
<dbReference type="InterPro" id="IPR006101">
    <property type="entry name" value="Glyco_hydro_2"/>
</dbReference>
<dbReference type="InterPro" id="IPR008979">
    <property type="entry name" value="Galactose-bd-like_sf"/>
</dbReference>
<accession>A0A6H0KNC0</accession>
<sequence>MKQIYIFCIFCCSLLSSAYAQRISINEHWKFAKGDMDFSILTQQAAWTDITLPYTWNGQDGQDGGDNYYRGTGWYMRDLLIDENDRGKCIYLRFGAANYFTEVYLNGVSVGTHSGGYTAFTFDITPFVRYGVSNQLAVKVSNAEGLPIPPLSADFTFFGGLTRGVELIKKNKVHITAEDYGSDGVYIRQDKVTNDEATLSFTAKVRNTETKARKVIVSFLIKEQDGKVLEEHKQEVTIEADATMPVTSILRMHHPHLWNGKKDPYLYTTEVQVKIGSKITDNYVCPLGIRYYSIDPDKGFILNGHSYPLRGVSLHEERRDKGNAVSDTERKEDIDRIVAMGSNYIRLSHYQHGDFTYRYLDSLGIICWTETPVINKIKDTEEFAVNCENGLKSLIRQLYNHPSIVVWGVSNEINYRKGPNPVPLIERLNRLVHLEDPTRPSTLAAMFSERPTNFITDVYSNNRYDGWYYNTVEEIGTFADKLHQKYPQRCIGFSEYGAGAHPYHHQEGKGKPDVDGHWHPEGYQTYFHEGYLKAIQQRPYLWSTSVWAAYDFASDSRNEGNQPGINDKGLITHDRQIKKDAYYFYKVNWNPEPMVYICERRFVNRTQPETTLKLYSNCERVIFKLNGKEIPVKKGENHIYLSEKVVLKPGVNHAEAFAYQGDEWLEDKIVWYYLSEN</sequence>
<comment type="similarity">
    <text evidence="1">Belongs to the glycosyl hydrolase 2 family.</text>
</comment>
<evidence type="ECO:0000259" key="7">
    <source>
        <dbReference type="Pfam" id="PF02837"/>
    </source>
</evidence>
<evidence type="ECO:0000256" key="1">
    <source>
        <dbReference type="ARBA" id="ARBA00007401"/>
    </source>
</evidence>
<keyword evidence="3" id="KW-0326">Glycosidase</keyword>
<dbReference type="GO" id="GO:0005975">
    <property type="term" value="P:carbohydrate metabolic process"/>
    <property type="evidence" value="ECO:0007669"/>
    <property type="project" value="InterPro"/>
</dbReference>
<dbReference type="Gene3D" id="2.60.120.260">
    <property type="entry name" value="Galactose-binding domain-like"/>
    <property type="match status" value="1"/>
</dbReference>
<dbReference type="PANTHER" id="PTHR42732:SF1">
    <property type="entry name" value="BETA-MANNOSIDASE"/>
    <property type="match status" value="1"/>
</dbReference>
<evidence type="ECO:0000256" key="3">
    <source>
        <dbReference type="ARBA" id="ARBA00023295"/>
    </source>
</evidence>
<feature type="signal peptide" evidence="4">
    <location>
        <begin position="1"/>
        <end position="20"/>
    </location>
</feature>
<dbReference type="Proteomes" id="UP000501780">
    <property type="component" value="Chromosome"/>
</dbReference>
<feature type="domain" description="Glycoside hydrolase family 2 catalytic" evidence="6">
    <location>
        <begin position="297"/>
        <end position="584"/>
    </location>
</feature>
<protein>
    <recommendedName>
        <fullName evidence="10">Beta-galactosidase</fullName>
    </recommendedName>
</protein>
<feature type="domain" description="Glycosyl hydrolases family 2 sugar binding" evidence="7">
    <location>
        <begin position="47"/>
        <end position="169"/>
    </location>
</feature>
<dbReference type="PRINTS" id="PR00132">
    <property type="entry name" value="GLHYDRLASE2"/>
</dbReference>
<dbReference type="InterPro" id="IPR006103">
    <property type="entry name" value="Glyco_hydro_2_cat"/>
</dbReference>
<dbReference type="Gene3D" id="3.20.20.80">
    <property type="entry name" value="Glycosidases"/>
    <property type="match status" value="1"/>
</dbReference>
<dbReference type="Pfam" id="PF02837">
    <property type="entry name" value="Glyco_hydro_2_N"/>
    <property type="match status" value="1"/>
</dbReference>
<dbReference type="InterPro" id="IPR017853">
    <property type="entry name" value="GH"/>
</dbReference>
<dbReference type="InterPro" id="IPR036156">
    <property type="entry name" value="Beta-gal/glucu_dom_sf"/>
</dbReference>
<evidence type="ECO:0000313" key="8">
    <source>
        <dbReference type="EMBL" id="QIU94699.1"/>
    </source>
</evidence>
<dbReference type="AlphaFoldDB" id="A0A6H0KNC0"/>
<dbReference type="Pfam" id="PF00703">
    <property type="entry name" value="Glyco_hydro_2"/>
    <property type="match status" value="1"/>
</dbReference>
<evidence type="ECO:0000256" key="2">
    <source>
        <dbReference type="ARBA" id="ARBA00022801"/>
    </source>
</evidence>
<evidence type="ECO:0000259" key="5">
    <source>
        <dbReference type="Pfam" id="PF00703"/>
    </source>
</evidence>
<dbReference type="InterPro" id="IPR013783">
    <property type="entry name" value="Ig-like_fold"/>
</dbReference>
<dbReference type="GO" id="GO:0004553">
    <property type="term" value="F:hydrolase activity, hydrolyzing O-glycosyl compounds"/>
    <property type="evidence" value="ECO:0007669"/>
    <property type="project" value="InterPro"/>
</dbReference>
<dbReference type="PANTHER" id="PTHR42732">
    <property type="entry name" value="BETA-GALACTOSIDASE"/>
    <property type="match status" value="1"/>
</dbReference>
<organism evidence="8 9">
    <name type="scientific">Bacteroides faecium</name>
    <dbReference type="NCBI Taxonomy" id="2715212"/>
    <lineage>
        <taxon>Bacteria</taxon>
        <taxon>Pseudomonadati</taxon>
        <taxon>Bacteroidota</taxon>
        <taxon>Bacteroidia</taxon>
        <taxon>Bacteroidales</taxon>
        <taxon>Bacteroidaceae</taxon>
        <taxon>Bacteroides</taxon>
    </lineage>
</organism>
<dbReference type="EMBL" id="CP050831">
    <property type="protein sequence ID" value="QIU94699.1"/>
    <property type="molecule type" value="Genomic_DNA"/>
</dbReference>
<dbReference type="SUPFAM" id="SSF51445">
    <property type="entry name" value="(Trans)glycosidases"/>
    <property type="match status" value="1"/>
</dbReference>
<dbReference type="Pfam" id="PF02836">
    <property type="entry name" value="Glyco_hydro_2_C"/>
    <property type="match status" value="1"/>
</dbReference>
<dbReference type="InterPro" id="IPR006104">
    <property type="entry name" value="Glyco_hydro_2_N"/>
</dbReference>
<dbReference type="KEGG" id="bfc:BacF7301_11350"/>
<evidence type="ECO:0000256" key="4">
    <source>
        <dbReference type="SAM" id="SignalP"/>
    </source>
</evidence>
<name>A0A6H0KNC0_9BACE</name>
<dbReference type="Gene3D" id="2.60.40.10">
    <property type="entry name" value="Immunoglobulins"/>
    <property type="match status" value="2"/>
</dbReference>
<evidence type="ECO:0008006" key="10">
    <source>
        <dbReference type="Google" id="ProtNLM"/>
    </source>
</evidence>
<feature type="domain" description="Glycoside hydrolase family 2 immunoglobulin-like beta-sandwich" evidence="5">
    <location>
        <begin position="184"/>
        <end position="290"/>
    </location>
</feature>
<reference evidence="8 9" key="1">
    <citation type="submission" date="2020-03" db="EMBL/GenBank/DDBJ databases">
        <title>Genomic analysis of Bacteroides faecium CBA7301.</title>
        <authorList>
            <person name="Kim J."/>
            <person name="Roh S.W."/>
        </authorList>
    </citation>
    <scope>NUCLEOTIDE SEQUENCE [LARGE SCALE GENOMIC DNA]</scope>
    <source>
        <strain evidence="8 9">CBA7301</strain>
    </source>
</reference>
<proteinExistence type="inferred from homology"/>
<keyword evidence="4" id="KW-0732">Signal</keyword>
<dbReference type="SUPFAM" id="SSF49785">
    <property type="entry name" value="Galactose-binding domain-like"/>
    <property type="match status" value="1"/>
</dbReference>
<gene>
    <name evidence="8" type="ORF">BacF7301_11350</name>
</gene>
<keyword evidence="9" id="KW-1185">Reference proteome</keyword>
<evidence type="ECO:0000313" key="9">
    <source>
        <dbReference type="Proteomes" id="UP000501780"/>
    </source>
</evidence>
<dbReference type="InterPro" id="IPR051913">
    <property type="entry name" value="GH2_Domain-Containing"/>
</dbReference>
<feature type="chain" id="PRO_5026315750" description="Beta-galactosidase" evidence="4">
    <location>
        <begin position="21"/>
        <end position="677"/>
    </location>
</feature>
<evidence type="ECO:0000259" key="6">
    <source>
        <dbReference type="Pfam" id="PF02836"/>
    </source>
</evidence>
<dbReference type="SUPFAM" id="SSF49303">
    <property type="entry name" value="beta-Galactosidase/glucuronidase domain"/>
    <property type="match status" value="1"/>
</dbReference>